<feature type="transmembrane region" description="Helical" evidence="1">
    <location>
        <begin position="86"/>
        <end position="104"/>
    </location>
</feature>
<feature type="transmembrane region" description="Helical" evidence="1">
    <location>
        <begin position="6"/>
        <end position="27"/>
    </location>
</feature>
<proteinExistence type="predicted"/>
<comment type="caution">
    <text evidence="2">The sequence shown here is derived from an EMBL/GenBank/DDBJ whole genome shotgun (WGS) entry which is preliminary data.</text>
</comment>
<accession>A0AA40RF01</accession>
<sequence>MGNGENWLVVGIMSALTVALRALPLLLHRSVLRSSWMTILNRELPLCVMMILVTHSLVGGHSTARLGAEVVALAVVALSYLRWRNALLSVIVGLGALALLTWFIHLETVS</sequence>
<dbReference type="EMBL" id="LNJU01000001">
    <property type="protein sequence ID" value="KWZ62144.1"/>
    <property type="molecule type" value="Genomic_DNA"/>
</dbReference>
<evidence type="ECO:0000313" key="3">
    <source>
        <dbReference type="Proteomes" id="UP000070119"/>
    </source>
</evidence>
<keyword evidence="1" id="KW-0812">Transmembrane</keyword>
<keyword evidence="1" id="KW-0472">Membrane</keyword>
<evidence type="ECO:0000313" key="2">
    <source>
        <dbReference type="EMBL" id="KWZ62144.1"/>
    </source>
</evidence>
<evidence type="ECO:0000256" key="1">
    <source>
        <dbReference type="SAM" id="Phobius"/>
    </source>
</evidence>
<dbReference type="InterPro" id="IPR008407">
    <property type="entry name" value="Brnchd-chn_aa_trnsp_AzlD"/>
</dbReference>
<name>A0AA40RF01_9BURK</name>
<dbReference type="Pfam" id="PF05437">
    <property type="entry name" value="AzlD"/>
    <property type="match status" value="1"/>
</dbReference>
<keyword evidence="1" id="KW-1133">Transmembrane helix</keyword>
<protein>
    <submittedName>
        <fullName evidence="2">Branched-chain amino acid ABC transporter</fullName>
    </submittedName>
</protein>
<reference evidence="2 3" key="1">
    <citation type="submission" date="2015-11" db="EMBL/GenBank/DDBJ databases">
        <authorList>
            <person name="Sahl J."/>
            <person name="Wagner D."/>
            <person name="Keim P."/>
        </authorList>
    </citation>
    <scope>NUCLEOTIDE SEQUENCE [LARGE SCALE GENOMIC DNA]</scope>
    <source>
        <strain evidence="2 3">MSMB1157</strain>
    </source>
</reference>
<dbReference type="Proteomes" id="UP000070119">
    <property type="component" value="Chromosome 1"/>
</dbReference>
<organism evidence="2 3">
    <name type="scientific">Burkholderia ubonensis</name>
    <dbReference type="NCBI Taxonomy" id="101571"/>
    <lineage>
        <taxon>Bacteria</taxon>
        <taxon>Pseudomonadati</taxon>
        <taxon>Pseudomonadota</taxon>
        <taxon>Betaproteobacteria</taxon>
        <taxon>Burkholderiales</taxon>
        <taxon>Burkholderiaceae</taxon>
        <taxon>Burkholderia</taxon>
        <taxon>Burkholderia cepacia complex</taxon>
    </lineage>
</organism>
<gene>
    <name evidence="2" type="ORF">WK57_10325</name>
</gene>
<dbReference type="AlphaFoldDB" id="A0AA40RF01"/>